<accession>A0AAN9FAY4</accession>
<dbReference type="PANTHER" id="PTHR33710:SF71">
    <property type="entry name" value="ENDONUCLEASE_EXONUCLEASE_PHOSPHATASE DOMAIN-CONTAINING PROTEIN"/>
    <property type="match status" value="1"/>
</dbReference>
<proteinExistence type="predicted"/>
<dbReference type="InterPro" id="IPR036691">
    <property type="entry name" value="Endo/exonu/phosph_ase_sf"/>
</dbReference>
<dbReference type="Gene3D" id="3.60.10.10">
    <property type="entry name" value="Endonuclease/exonuclease/phosphatase"/>
    <property type="match status" value="1"/>
</dbReference>
<gene>
    <name evidence="2" type="ORF">RIF29_21111</name>
</gene>
<evidence type="ECO:0000313" key="3">
    <source>
        <dbReference type="Proteomes" id="UP001372338"/>
    </source>
</evidence>
<dbReference type="PANTHER" id="PTHR33710">
    <property type="entry name" value="BNAC02G09200D PROTEIN"/>
    <property type="match status" value="1"/>
</dbReference>
<feature type="coiled-coil region" evidence="1">
    <location>
        <begin position="145"/>
        <end position="175"/>
    </location>
</feature>
<reference evidence="2 3" key="1">
    <citation type="submission" date="2024-01" db="EMBL/GenBank/DDBJ databases">
        <title>The genomes of 5 underutilized Papilionoideae crops provide insights into root nodulation and disease resistanc.</title>
        <authorList>
            <person name="Yuan L."/>
        </authorList>
    </citation>
    <scope>NUCLEOTIDE SEQUENCE [LARGE SCALE GENOMIC DNA]</scope>
    <source>
        <strain evidence="2">ZHUSHIDOU_FW_LH</strain>
        <tissue evidence="2">Leaf</tissue>
    </source>
</reference>
<keyword evidence="1" id="KW-0175">Coiled coil</keyword>
<sequence>MPLKYQTWALLASMAKDVDEPWLVIGDINQVLGPENKMEGNPVDLAKIDNARTCLEVCNMKDIDWVGQKFTWCNRRKQPDTIEEHIDKAFSNTTWSQVWNYSKVSHLPRYSSDHSPIILDALMRTNQDARKKEKETIQDWSGTTFGNMSKRIVQLRNRLAELQSQRQTYDNLEEEDKISKNLMSCC</sequence>
<keyword evidence="3" id="KW-1185">Reference proteome</keyword>
<evidence type="ECO:0000313" key="2">
    <source>
        <dbReference type="EMBL" id="KAK7268413.1"/>
    </source>
</evidence>
<dbReference type="Proteomes" id="UP001372338">
    <property type="component" value="Unassembled WGS sequence"/>
</dbReference>
<name>A0AAN9FAY4_CROPI</name>
<dbReference type="AlphaFoldDB" id="A0AAN9FAY4"/>
<organism evidence="2 3">
    <name type="scientific">Crotalaria pallida</name>
    <name type="common">Smooth rattlebox</name>
    <name type="synonym">Crotalaria striata</name>
    <dbReference type="NCBI Taxonomy" id="3830"/>
    <lineage>
        <taxon>Eukaryota</taxon>
        <taxon>Viridiplantae</taxon>
        <taxon>Streptophyta</taxon>
        <taxon>Embryophyta</taxon>
        <taxon>Tracheophyta</taxon>
        <taxon>Spermatophyta</taxon>
        <taxon>Magnoliopsida</taxon>
        <taxon>eudicotyledons</taxon>
        <taxon>Gunneridae</taxon>
        <taxon>Pentapetalae</taxon>
        <taxon>rosids</taxon>
        <taxon>fabids</taxon>
        <taxon>Fabales</taxon>
        <taxon>Fabaceae</taxon>
        <taxon>Papilionoideae</taxon>
        <taxon>50 kb inversion clade</taxon>
        <taxon>genistoids sensu lato</taxon>
        <taxon>core genistoids</taxon>
        <taxon>Crotalarieae</taxon>
        <taxon>Crotalaria</taxon>
    </lineage>
</organism>
<dbReference type="SUPFAM" id="SSF56219">
    <property type="entry name" value="DNase I-like"/>
    <property type="match status" value="1"/>
</dbReference>
<comment type="caution">
    <text evidence="2">The sequence shown here is derived from an EMBL/GenBank/DDBJ whole genome shotgun (WGS) entry which is preliminary data.</text>
</comment>
<evidence type="ECO:0000256" key="1">
    <source>
        <dbReference type="SAM" id="Coils"/>
    </source>
</evidence>
<protein>
    <recommendedName>
        <fullName evidence="4">Endonuclease/exonuclease/phosphatase domain-containing protein</fullName>
    </recommendedName>
</protein>
<evidence type="ECO:0008006" key="4">
    <source>
        <dbReference type="Google" id="ProtNLM"/>
    </source>
</evidence>
<dbReference type="EMBL" id="JAYWIO010000004">
    <property type="protein sequence ID" value="KAK7268413.1"/>
    <property type="molecule type" value="Genomic_DNA"/>
</dbReference>